<comment type="caution">
    <text evidence="1">The sequence shown here is derived from an EMBL/GenBank/DDBJ whole genome shotgun (WGS) entry which is preliminary data.</text>
</comment>
<evidence type="ECO:0000313" key="1">
    <source>
        <dbReference type="EMBL" id="KAK3771020.1"/>
    </source>
</evidence>
<evidence type="ECO:0000313" key="2">
    <source>
        <dbReference type="Proteomes" id="UP001283361"/>
    </source>
</evidence>
<sequence>MNVLCLLWCRCEAIVGTLEVRNWFDGFCGSDIATERVMSVDRLQRLMGSVGNFEDFITTPAAHVAYNATISKDPITVKEIKFLTAMPKL</sequence>
<keyword evidence="2" id="KW-1185">Reference proteome</keyword>
<dbReference type="Proteomes" id="UP001283361">
    <property type="component" value="Unassembled WGS sequence"/>
</dbReference>
<protein>
    <submittedName>
        <fullName evidence="1">Uncharacterized protein</fullName>
    </submittedName>
</protein>
<accession>A0AAE0ZKI2</accession>
<gene>
    <name evidence="1" type="ORF">RRG08_002069</name>
</gene>
<reference evidence="1" key="1">
    <citation type="journal article" date="2023" name="G3 (Bethesda)">
        <title>A reference genome for the long-term kleptoplast-retaining sea slug Elysia crispata morphotype clarki.</title>
        <authorList>
            <person name="Eastman K.E."/>
            <person name="Pendleton A.L."/>
            <person name="Shaikh M.A."/>
            <person name="Suttiyut T."/>
            <person name="Ogas R."/>
            <person name="Tomko P."/>
            <person name="Gavelis G."/>
            <person name="Widhalm J.R."/>
            <person name="Wisecaver J.H."/>
        </authorList>
    </citation>
    <scope>NUCLEOTIDE SEQUENCE</scope>
    <source>
        <strain evidence="1">ECLA1</strain>
    </source>
</reference>
<name>A0AAE0ZKI2_9GAST</name>
<organism evidence="1 2">
    <name type="scientific">Elysia crispata</name>
    <name type="common">lettuce slug</name>
    <dbReference type="NCBI Taxonomy" id="231223"/>
    <lineage>
        <taxon>Eukaryota</taxon>
        <taxon>Metazoa</taxon>
        <taxon>Spiralia</taxon>
        <taxon>Lophotrochozoa</taxon>
        <taxon>Mollusca</taxon>
        <taxon>Gastropoda</taxon>
        <taxon>Heterobranchia</taxon>
        <taxon>Euthyneura</taxon>
        <taxon>Panpulmonata</taxon>
        <taxon>Sacoglossa</taxon>
        <taxon>Placobranchoidea</taxon>
        <taxon>Plakobranchidae</taxon>
        <taxon>Elysia</taxon>
    </lineage>
</organism>
<proteinExistence type="predicted"/>
<dbReference type="EMBL" id="JAWDGP010003778">
    <property type="protein sequence ID" value="KAK3771020.1"/>
    <property type="molecule type" value="Genomic_DNA"/>
</dbReference>
<dbReference type="AlphaFoldDB" id="A0AAE0ZKI2"/>